<dbReference type="InterPro" id="IPR050157">
    <property type="entry name" value="PSI_iron-sulfur_center"/>
</dbReference>
<dbReference type="InterPro" id="IPR001041">
    <property type="entry name" value="2Fe-2S_ferredoxin-type"/>
</dbReference>
<dbReference type="RefSeq" id="WP_254570261.1">
    <property type="nucleotide sequence ID" value="NZ_CP098502.1"/>
</dbReference>
<dbReference type="Pfam" id="PF13510">
    <property type="entry name" value="Fer2_4"/>
    <property type="match status" value="1"/>
</dbReference>
<dbReference type="PROSITE" id="PS51085">
    <property type="entry name" value="2FE2S_FER_2"/>
    <property type="match status" value="1"/>
</dbReference>
<evidence type="ECO:0000256" key="1">
    <source>
        <dbReference type="ARBA" id="ARBA00022485"/>
    </source>
</evidence>
<accession>A0ABY5DPE1</accession>
<dbReference type="Proteomes" id="UP001056035">
    <property type="component" value="Chromosome"/>
</dbReference>
<evidence type="ECO:0000259" key="5">
    <source>
        <dbReference type="PROSITE" id="PS51085"/>
    </source>
</evidence>
<dbReference type="PROSITE" id="PS00198">
    <property type="entry name" value="4FE4S_FER_1"/>
    <property type="match status" value="1"/>
</dbReference>
<evidence type="ECO:0000313" key="7">
    <source>
        <dbReference type="EMBL" id="UTI63536.1"/>
    </source>
</evidence>
<keyword evidence="3" id="KW-0408">Iron</keyword>
<feature type="domain" description="4Fe-4S ferredoxin-type" evidence="6">
    <location>
        <begin position="142"/>
        <end position="173"/>
    </location>
</feature>
<evidence type="ECO:0000259" key="6">
    <source>
        <dbReference type="PROSITE" id="PS51379"/>
    </source>
</evidence>
<feature type="domain" description="2Fe-2S ferredoxin-type" evidence="5">
    <location>
        <begin position="4"/>
        <end position="82"/>
    </location>
</feature>
<dbReference type="SUPFAM" id="SSF54862">
    <property type="entry name" value="4Fe-4S ferredoxins"/>
    <property type="match status" value="1"/>
</dbReference>
<name>A0ABY5DPE1_9ACTN</name>
<proteinExistence type="predicted"/>
<keyword evidence="4" id="KW-0411">Iron-sulfur</keyword>
<dbReference type="Pfam" id="PF12838">
    <property type="entry name" value="Fer4_7"/>
    <property type="match status" value="1"/>
</dbReference>
<organism evidence="7 8">
    <name type="scientific">Paraconexibacter antarcticus</name>
    <dbReference type="NCBI Taxonomy" id="2949664"/>
    <lineage>
        <taxon>Bacteria</taxon>
        <taxon>Bacillati</taxon>
        <taxon>Actinomycetota</taxon>
        <taxon>Thermoleophilia</taxon>
        <taxon>Solirubrobacterales</taxon>
        <taxon>Paraconexibacteraceae</taxon>
        <taxon>Paraconexibacter</taxon>
    </lineage>
</organism>
<dbReference type="InterPro" id="IPR017900">
    <property type="entry name" value="4Fe4S_Fe_S_CS"/>
</dbReference>
<dbReference type="PANTHER" id="PTHR24960">
    <property type="entry name" value="PHOTOSYSTEM I IRON-SULFUR CENTER-RELATED"/>
    <property type="match status" value="1"/>
</dbReference>
<dbReference type="InterPro" id="IPR036010">
    <property type="entry name" value="2Fe-2S_ferredoxin-like_sf"/>
</dbReference>
<dbReference type="InterPro" id="IPR017896">
    <property type="entry name" value="4Fe4S_Fe-S-bd"/>
</dbReference>
<protein>
    <submittedName>
        <fullName evidence="7">2Fe-2S iron-sulfur cluster-binding protein</fullName>
    </submittedName>
</protein>
<keyword evidence="1" id="KW-0004">4Fe-4S</keyword>
<gene>
    <name evidence="7" type="ORF">NBH00_19600</name>
</gene>
<dbReference type="PROSITE" id="PS51379">
    <property type="entry name" value="4FE4S_FER_2"/>
    <property type="match status" value="2"/>
</dbReference>
<dbReference type="EMBL" id="CP098502">
    <property type="protein sequence ID" value="UTI63536.1"/>
    <property type="molecule type" value="Genomic_DNA"/>
</dbReference>
<reference evidence="7 8" key="1">
    <citation type="submission" date="2022-06" db="EMBL/GenBank/DDBJ databases">
        <title>Paraconexibacter antarcticus.</title>
        <authorList>
            <person name="Kim C.S."/>
        </authorList>
    </citation>
    <scope>NUCLEOTIDE SEQUENCE [LARGE SCALE GENOMIC DNA]</scope>
    <source>
        <strain evidence="7 8">02-257</strain>
    </source>
</reference>
<dbReference type="CDD" id="cd00207">
    <property type="entry name" value="fer2"/>
    <property type="match status" value="1"/>
</dbReference>
<evidence type="ECO:0000256" key="4">
    <source>
        <dbReference type="ARBA" id="ARBA00023014"/>
    </source>
</evidence>
<feature type="domain" description="4Fe-4S ferredoxin-type" evidence="6">
    <location>
        <begin position="186"/>
        <end position="215"/>
    </location>
</feature>
<dbReference type="PANTHER" id="PTHR24960:SF84">
    <property type="entry name" value="HYDROGENASE SUBUNIT"/>
    <property type="match status" value="1"/>
</dbReference>
<dbReference type="Gene3D" id="3.10.20.740">
    <property type="match status" value="1"/>
</dbReference>
<dbReference type="SUPFAM" id="SSF54292">
    <property type="entry name" value="2Fe-2S ferredoxin-like"/>
    <property type="match status" value="1"/>
</dbReference>
<sequence length="224" mass="23003">MAPEPLTVIVDGIAVRVAPGTTLLEAARAAGAEVPTLCFDDRLAPFGACRVCLVGLDGGERPVASCTTLCCDGAVVDTRDPTARRVAGAVVELVLSELPAAPAAHTELAAVARSFGLDPEAGPDAARWTGATHARALDDRHPYLVLQHELCISCGRCVRACDEVQGAFALTATGRGFEANVTAGLMGESFQEFSCVSCGACADTCPTDAITEHLLIDLAPKGAA</sequence>
<keyword evidence="8" id="KW-1185">Reference proteome</keyword>
<evidence type="ECO:0000256" key="3">
    <source>
        <dbReference type="ARBA" id="ARBA00023004"/>
    </source>
</evidence>
<evidence type="ECO:0000256" key="2">
    <source>
        <dbReference type="ARBA" id="ARBA00022723"/>
    </source>
</evidence>
<evidence type="ECO:0000313" key="8">
    <source>
        <dbReference type="Proteomes" id="UP001056035"/>
    </source>
</evidence>
<keyword evidence="2" id="KW-0479">Metal-binding</keyword>
<dbReference type="Gene3D" id="3.30.70.20">
    <property type="match status" value="1"/>
</dbReference>